<dbReference type="GO" id="GO:0022625">
    <property type="term" value="C:cytosolic large ribosomal subunit"/>
    <property type="evidence" value="ECO:0007669"/>
    <property type="project" value="InterPro"/>
</dbReference>
<gene>
    <name evidence="8" type="ORF">BDFB_002583</name>
</gene>
<dbReference type="HAMAP" id="MF_01478">
    <property type="entry name" value="Ribosomal_L12_arch"/>
    <property type="match status" value="1"/>
</dbReference>
<proteinExistence type="inferred from homology"/>
<evidence type="ECO:0000256" key="3">
    <source>
        <dbReference type="ARBA" id="ARBA00022980"/>
    </source>
</evidence>
<dbReference type="Proteomes" id="UP000292052">
    <property type="component" value="Unassembled WGS sequence"/>
</dbReference>
<evidence type="ECO:0000256" key="5">
    <source>
        <dbReference type="ARBA" id="ARBA00035301"/>
    </source>
</evidence>
<dbReference type="InterPro" id="IPR038716">
    <property type="entry name" value="P1/P2_N_sf"/>
</dbReference>
<evidence type="ECO:0000256" key="6">
    <source>
        <dbReference type="ARBA" id="ARBA00035443"/>
    </source>
</evidence>
<feature type="region of interest" description="Disordered" evidence="7">
    <location>
        <begin position="70"/>
        <end position="122"/>
    </location>
</feature>
<reference evidence="8 9" key="1">
    <citation type="submission" date="2017-03" db="EMBL/GenBank/DDBJ databases">
        <title>Genome of the blue death feigning beetle - Asbolus verrucosus.</title>
        <authorList>
            <person name="Rider S.D."/>
        </authorList>
    </citation>
    <scope>NUCLEOTIDE SEQUENCE [LARGE SCALE GENOMIC DNA]</scope>
    <source>
        <strain evidence="8">Butters</strain>
        <tissue evidence="8">Head and leg muscle</tissue>
    </source>
</reference>
<comment type="caution">
    <text evidence="8">The sequence shown here is derived from an EMBL/GenBank/DDBJ whole genome shotgun (WGS) entry which is preliminary data.</text>
</comment>
<dbReference type="Gene3D" id="1.10.10.1410">
    <property type="match status" value="1"/>
</dbReference>
<evidence type="ECO:0000256" key="4">
    <source>
        <dbReference type="ARBA" id="ARBA00023274"/>
    </source>
</evidence>
<dbReference type="FunFam" id="1.10.10.1410:FF:000002">
    <property type="entry name" value="60S acidic ribosomal protein P2"/>
    <property type="match status" value="1"/>
</dbReference>
<dbReference type="Pfam" id="PF00428">
    <property type="entry name" value="Ribosomal_60s"/>
    <property type="match status" value="1"/>
</dbReference>
<feature type="compositionally biased region" description="Low complexity" evidence="7">
    <location>
        <begin position="82"/>
        <end position="93"/>
    </location>
</feature>
<evidence type="ECO:0000313" key="9">
    <source>
        <dbReference type="Proteomes" id="UP000292052"/>
    </source>
</evidence>
<protein>
    <recommendedName>
        <fullName evidence="5">Large ribosomal subunit protein P2</fullName>
    </recommendedName>
    <alternativeName>
        <fullName evidence="6">60S acidic ribosomal protein P2</fullName>
    </alternativeName>
</protein>
<keyword evidence="4" id="KW-0687">Ribonucleoprotein</keyword>
<keyword evidence="9" id="KW-1185">Reference proteome</keyword>
<comment type="similarity">
    <text evidence="2">Belongs to the eukaryotic ribosomal protein P1/P2 family.</text>
</comment>
<dbReference type="AlphaFoldDB" id="A0A482W9A4"/>
<dbReference type="STRING" id="1661398.A0A482W9A4"/>
<name>A0A482W9A4_ASBVE</name>
<dbReference type="PANTHER" id="PTHR21141:SF5">
    <property type="entry name" value="LARGE RIBOSOMAL SUBUNIT PROTEIN P2"/>
    <property type="match status" value="1"/>
</dbReference>
<keyword evidence="3" id="KW-0689">Ribosomal protein</keyword>
<evidence type="ECO:0000313" key="8">
    <source>
        <dbReference type="EMBL" id="RZC41093.1"/>
    </source>
</evidence>
<dbReference type="CDD" id="cd05833">
    <property type="entry name" value="Ribosomal_P2"/>
    <property type="match status" value="1"/>
</dbReference>
<dbReference type="InterPro" id="IPR027534">
    <property type="entry name" value="Ribosomal_P1/P2"/>
</dbReference>
<dbReference type="PANTHER" id="PTHR21141">
    <property type="entry name" value="60S ACIDIC RIBOSOMAL PROTEIN FAMILY MEMBER"/>
    <property type="match status" value="1"/>
</dbReference>
<feature type="compositionally biased region" description="Basic and acidic residues" evidence="7">
    <location>
        <begin position="94"/>
        <end position="109"/>
    </location>
</feature>
<accession>A0A482W9A4</accession>
<dbReference type="OrthoDB" id="1227494at2759"/>
<organism evidence="8 9">
    <name type="scientific">Asbolus verrucosus</name>
    <name type="common">Desert ironclad beetle</name>
    <dbReference type="NCBI Taxonomy" id="1661398"/>
    <lineage>
        <taxon>Eukaryota</taxon>
        <taxon>Metazoa</taxon>
        <taxon>Ecdysozoa</taxon>
        <taxon>Arthropoda</taxon>
        <taxon>Hexapoda</taxon>
        <taxon>Insecta</taxon>
        <taxon>Pterygota</taxon>
        <taxon>Neoptera</taxon>
        <taxon>Endopterygota</taxon>
        <taxon>Coleoptera</taxon>
        <taxon>Polyphaga</taxon>
        <taxon>Cucujiformia</taxon>
        <taxon>Tenebrionidae</taxon>
        <taxon>Pimeliinae</taxon>
        <taxon>Asbolus</taxon>
    </lineage>
</organism>
<dbReference type="InterPro" id="IPR044076">
    <property type="entry name" value="Ribosomal_P2"/>
</dbReference>
<evidence type="ECO:0000256" key="1">
    <source>
        <dbReference type="ARBA" id="ARBA00003362"/>
    </source>
</evidence>
<dbReference type="GO" id="GO:0002182">
    <property type="term" value="P:cytoplasmic translational elongation"/>
    <property type="evidence" value="ECO:0007669"/>
    <property type="project" value="InterPro"/>
</dbReference>
<evidence type="ECO:0000256" key="7">
    <source>
        <dbReference type="SAM" id="MobiDB-lite"/>
    </source>
</evidence>
<dbReference type="EMBL" id="QDEB01020311">
    <property type="protein sequence ID" value="RZC41093.1"/>
    <property type="molecule type" value="Genomic_DNA"/>
</dbReference>
<sequence length="122" mass="12822">MPCHEAEDPQMRYVAAYLLAVLGGKASPSTGDIEKILSSVGIETDAERLKKVISELNGKSVDELISQGRDKLSSMPVGGGAAAPAAAEAAPAAVEEKKEAKKEEKKPESDSEDDDMGFGLFD</sequence>
<evidence type="ECO:0000256" key="2">
    <source>
        <dbReference type="ARBA" id="ARBA00005436"/>
    </source>
</evidence>
<comment type="function">
    <text evidence="1">Plays an important role in the elongation step of protein synthesis.</text>
</comment>
<dbReference type="GO" id="GO:0003735">
    <property type="term" value="F:structural constituent of ribosome"/>
    <property type="evidence" value="ECO:0007669"/>
    <property type="project" value="InterPro"/>
</dbReference>